<evidence type="ECO:0000313" key="5">
    <source>
        <dbReference type="EMBL" id="OXG15977.1"/>
    </source>
</evidence>
<evidence type="ECO:0000313" key="6">
    <source>
        <dbReference type="Proteomes" id="UP000199727"/>
    </source>
</evidence>
<feature type="domain" description="Zn(2)-C6 fungal-type" evidence="4">
    <location>
        <begin position="94"/>
        <end position="130"/>
    </location>
</feature>
<evidence type="ECO:0000259" key="4">
    <source>
        <dbReference type="PROSITE" id="PS50048"/>
    </source>
</evidence>
<dbReference type="GO" id="GO:0008270">
    <property type="term" value="F:zinc ion binding"/>
    <property type="evidence" value="ECO:0007669"/>
    <property type="project" value="InterPro"/>
</dbReference>
<feature type="region of interest" description="Disordered" evidence="3">
    <location>
        <begin position="253"/>
        <end position="303"/>
    </location>
</feature>
<feature type="compositionally biased region" description="Polar residues" evidence="3">
    <location>
        <begin position="849"/>
        <end position="867"/>
    </location>
</feature>
<dbReference type="InterPro" id="IPR036864">
    <property type="entry name" value="Zn2-C6_fun-type_DNA-bd_sf"/>
</dbReference>
<dbReference type="SUPFAM" id="SSF57701">
    <property type="entry name" value="Zn2/Cys6 DNA-binding domain"/>
    <property type="match status" value="1"/>
</dbReference>
<keyword evidence="1" id="KW-0479">Metal-binding</keyword>
<protein>
    <submittedName>
        <fullName evidence="5">Specific RNA polymerase II transcription factor</fullName>
    </submittedName>
</protein>
<dbReference type="SMART" id="SM00906">
    <property type="entry name" value="Fungal_trans"/>
    <property type="match status" value="1"/>
</dbReference>
<name>A0A854QEL8_CRYNE</name>
<dbReference type="GO" id="GO:0003677">
    <property type="term" value="F:DNA binding"/>
    <property type="evidence" value="ECO:0007669"/>
    <property type="project" value="InterPro"/>
</dbReference>
<dbReference type="InterPro" id="IPR001138">
    <property type="entry name" value="Zn2Cys6_DnaBD"/>
</dbReference>
<feature type="compositionally biased region" description="Basic and acidic residues" evidence="3">
    <location>
        <begin position="332"/>
        <end position="343"/>
    </location>
</feature>
<evidence type="ECO:0000256" key="2">
    <source>
        <dbReference type="ARBA" id="ARBA00023242"/>
    </source>
</evidence>
<dbReference type="SMART" id="SM00066">
    <property type="entry name" value="GAL4"/>
    <property type="match status" value="1"/>
</dbReference>
<feature type="region of interest" description="Disordered" evidence="3">
    <location>
        <begin position="835"/>
        <end position="887"/>
    </location>
</feature>
<dbReference type="OrthoDB" id="39175at2759"/>
<feature type="compositionally biased region" description="Low complexity" evidence="3">
    <location>
        <begin position="269"/>
        <end position="288"/>
    </location>
</feature>
<dbReference type="Proteomes" id="UP000199727">
    <property type="component" value="Unassembled WGS sequence"/>
</dbReference>
<feature type="compositionally biased region" description="Polar residues" evidence="3">
    <location>
        <begin position="186"/>
        <end position="204"/>
    </location>
</feature>
<dbReference type="Gene3D" id="4.10.240.10">
    <property type="entry name" value="Zn(2)-C6 fungal-type DNA-binding domain"/>
    <property type="match status" value="1"/>
</dbReference>
<dbReference type="Pfam" id="PF00172">
    <property type="entry name" value="Zn_clus"/>
    <property type="match status" value="1"/>
</dbReference>
<feature type="compositionally biased region" description="Low complexity" evidence="3">
    <location>
        <begin position="163"/>
        <end position="175"/>
    </location>
</feature>
<dbReference type="PROSITE" id="PS00463">
    <property type="entry name" value="ZN2_CY6_FUNGAL_1"/>
    <property type="match status" value="1"/>
</dbReference>
<dbReference type="GO" id="GO:0006351">
    <property type="term" value="P:DNA-templated transcription"/>
    <property type="evidence" value="ECO:0007669"/>
    <property type="project" value="InterPro"/>
</dbReference>
<dbReference type="PROSITE" id="PS50048">
    <property type="entry name" value="ZN2_CY6_FUNGAL_2"/>
    <property type="match status" value="1"/>
</dbReference>
<gene>
    <name evidence="5" type="ORF">C361_05423</name>
</gene>
<dbReference type="GO" id="GO:0005634">
    <property type="term" value="C:nucleus"/>
    <property type="evidence" value="ECO:0007669"/>
    <property type="project" value="TreeGrafter"/>
</dbReference>
<dbReference type="PANTHER" id="PTHR31644:SF1">
    <property type="entry name" value="ZN(II)2CYS6 TRANSCRIPTION FACTOR (EUROFUNG)"/>
    <property type="match status" value="1"/>
</dbReference>
<comment type="caution">
    <text evidence="5">The sequence shown here is derived from an EMBL/GenBank/DDBJ whole genome shotgun (WGS) entry which is preliminary data.</text>
</comment>
<dbReference type="EMBL" id="AMKT01000069">
    <property type="protein sequence ID" value="OXG15977.1"/>
    <property type="molecule type" value="Genomic_DNA"/>
</dbReference>
<dbReference type="GO" id="GO:0000981">
    <property type="term" value="F:DNA-binding transcription factor activity, RNA polymerase II-specific"/>
    <property type="evidence" value="ECO:0007669"/>
    <property type="project" value="InterPro"/>
</dbReference>
<dbReference type="CDD" id="cd12148">
    <property type="entry name" value="fungal_TF_MHR"/>
    <property type="match status" value="1"/>
</dbReference>
<dbReference type="InterPro" id="IPR052780">
    <property type="entry name" value="AAA_Catabolism_Regulators"/>
</dbReference>
<dbReference type="PANTHER" id="PTHR31644">
    <property type="entry name" value="TRANSCRIPTIONAL ACTIVATOR ARO80-RELATED"/>
    <property type="match status" value="1"/>
</dbReference>
<evidence type="ECO:0000256" key="1">
    <source>
        <dbReference type="ARBA" id="ARBA00022723"/>
    </source>
</evidence>
<proteinExistence type="predicted"/>
<dbReference type="FunFam" id="4.10.240.10:FF:000027">
    <property type="entry name" value="Specific RNA polymerase II transcription factor"/>
    <property type="match status" value="1"/>
</dbReference>
<organism evidence="5 6">
    <name type="scientific">Cryptococcus neoformans Tu259-1</name>
    <dbReference type="NCBI Taxonomy" id="1230072"/>
    <lineage>
        <taxon>Eukaryota</taxon>
        <taxon>Fungi</taxon>
        <taxon>Dikarya</taxon>
        <taxon>Basidiomycota</taxon>
        <taxon>Agaricomycotina</taxon>
        <taxon>Tremellomycetes</taxon>
        <taxon>Tremellales</taxon>
        <taxon>Cryptococcaceae</taxon>
        <taxon>Cryptococcus</taxon>
        <taxon>Cryptococcus neoformans species complex</taxon>
    </lineage>
</organism>
<sequence>MLNPSVAATFAGGNNYHRGNTAAPLDMLSHPPSRLSPPPRADVYGVAASSSGLQLPVASSSASATYPTQLPQTAAPLTETKKQGQNLPKRGYRACTNCRLRKARCDLGDVNSPSEPPCSRCRREQRDCVFLPSKRRRRTSVADPALREEPLDLPQAEIYPAQAAARPSSANAHSSGTQGPPGVSRALNQQGPPLASASSVNPSFPQLPKPAPNKDDSSSRMPFTQTGIWNETVQQTTSTEDQGKHQVFPCSTTYPTMHSVGSTQHHTDTTTPGSLGGSSTASTTALSPQYRSKKRKTEPSNRKIVNANLSNEMDALEILANAATDGDDEGEDGKRKQPHDPKKVTWNVGEEDKAPMRELGDFHLIKAGILDEHGLHAMVDNFFRHYHPALPIFQTARIPRCREQLLDLAHNDSFLLTCIIAVASRHPSDSRYKDVHDKTWAVIRDAMSDYSFTGLPGSVGFVEGVLLLAEHLPRERGTPPRGTSVDMLAGPGTESAGVHGTDNRRSWSLIGLAIRAAYLLGLDQISLEIDESSRTPDVERARSVWTWCYLYDRTIGLRTGLAFWSRGPALCFVGYSHISQTGEVAARLNFPLQLSPGAELDGTAHDDSASLMQSLVELTQVMTNAHDILYPSKLRTEVLVKQGEYFLFLDHFRRALDSYRTIWKPKQWSNRTLEELSWMTFHYVRLYISSFGYSAHIKRAQWRGDKEASIGRDGFRQAVQIFPRGSATSPDALYIYDSIAAANEILHISLRLAQMGSLRYLPSRYLINISYAAVFALKSSYSGAVEEKDMHRIRELVDHVCTGLVLSCPDKDHPAVRYGQMLRMLAKRLEELHDASAVPSRYPSPEPIETTSNSNASPQTSQDQSSVFPWPAPPNASTENNVPTPAFQLPPFPDMSFLTNSQVNPDYVEGSNTSNSERHEAMFDYGDTKFDFDLKGFWDDFTLGEGSGFPFR</sequence>
<evidence type="ECO:0000256" key="3">
    <source>
        <dbReference type="SAM" id="MobiDB-lite"/>
    </source>
</evidence>
<keyword evidence="2" id="KW-0539">Nucleus</keyword>
<accession>A0A854QEL8</accession>
<reference evidence="5 6" key="1">
    <citation type="submission" date="2017-06" db="EMBL/GenBank/DDBJ databases">
        <title>Global population genomics of the pathogenic fungus Cryptococcus neoformans var. grubii.</title>
        <authorList>
            <person name="Cuomo C."/>
            <person name="Litvintseva A."/>
            <person name="Chen Y."/>
            <person name="Young S."/>
            <person name="Zeng Q."/>
            <person name="Chapman S."/>
            <person name="Gujja S."/>
            <person name="Saif S."/>
            <person name="Birren B."/>
        </authorList>
    </citation>
    <scope>NUCLEOTIDE SEQUENCE [LARGE SCALE GENOMIC DNA]</scope>
    <source>
        <strain evidence="5 6">Tu259-1</strain>
    </source>
</reference>
<dbReference type="AlphaFoldDB" id="A0A854QEL8"/>
<dbReference type="CDD" id="cd00067">
    <property type="entry name" value="GAL4"/>
    <property type="match status" value="1"/>
</dbReference>
<feature type="compositionally biased region" description="Polar residues" evidence="3">
    <location>
        <begin position="253"/>
        <end position="264"/>
    </location>
</feature>
<feature type="region of interest" description="Disordered" evidence="3">
    <location>
        <begin position="163"/>
        <end position="223"/>
    </location>
</feature>
<feature type="region of interest" description="Disordered" evidence="3">
    <location>
        <begin position="324"/>
        <end position="343"/>
    </location>
</feature>
<dbReference type="InterPro" id="IPR007219">
    <property type="entry name" value="XnlR_reg_dom"/>
</dbReference>